<dbReference type="InterPro" id="IPR013321">
    <property type="entry name" value="Arc_rbn_hlx_hlx"/>
</dbReference>
<dbReference type="Proteomes" id="UP000004750">
    <property type="component" value="Unassembled WGS sequence"/>
</dbReference>
<sequence>MPTITIHDLSAETHRALQAQAKAAGRSTEAEVRHILDRAVLPPEQQVGLGTLLAEIGQKYGGVELNIEREYEDRIPDFS</sequence>
<protein>
    <submittedName>
        <fullName evidence="2">Toxin-antitoxin system, antitoxin component, ribbon-helix-helix domain protein</fullName>
    </submittedName>
</protein>
<evidence type="ECO:0000313" key="2">
    <source>
        <dbReference type="EMBL" id="EHM50270.1"/>
    </source>
</evidence>
<accession>G9ZJC9</accession>
<dbReference type="GO" id="GO:0006355">
    <property type="term" value="P:regulation of DNA-templated transcription"/>
    <property type="evidence" value="ECO:0007669"/>
    <property type="project" value="InterPro"/>
</dbReference>
<dbReference type="HOGENOM" id="CLU_168829_4_0_6"/>
<evidence type="ECO:0000313" key="3">
    <source>
        <dbReference type="Proteomes" id="UP000004750"/>
    </source>
</evidence>
<proteinExistence type="predicted"/>
<dbReference type="Pfam" id="PF22513">
    <property type="entry name" value="FitA-like_RHH"/>
    <property type="match status" value="1"/>
</dbReference>
<dbReference type="RefSeq" id="WP_006986882.1">
    <property type="nucleotide sequence ID" value="NZ_JH417969.1"/>
</dbReference>
<evidence type="ECO:0000259" key="1">
    <source>
        <dbReference type="Pfam" id="PF22513"/>
    </source>
</evidence>
<comment type="caution">
    <text evidence="2">The sequence shown here is derived from an EMBL/GenBank/DDBJ whole genome shotgun (WGS) entry which is preliminary data.</text>
</comment>
<feature type="domain" description="Antitoxin FitA-like ribbon-helix-helix" evidence="1">
    <location>
        <begin position="2"/>
        <end position="40"/>
    </location>
</feature>
<dbReference type="InterPro" id="IPR053853">
    <property type="entry name" value="FitA-like_RHH"/>
</dbReference>
<dbReference type="Gene3D" id="1.10.1220.10">
    <property type="entry name" value="Met repressor-like"/>
    <property type="match status" value="1"/>
</dbReference>
<dbReference type="InterPro" id="IPR010985">
    <property type="entry name" value="Ribbon_hlx_hlx"/>
</dbReference>
<name>G9ZJC9_9GAMM</name>
<organism evidence="2 3">
    <name type="scientific">Cardiobacterium valvarum F0432</name>
    <dbReference type="NCBI Taxonomy" id="797473"/>
    <lineage>
        <taxon>Bacteria</taxon>
        <taxon>Pseudomonadati</taxon>
        <taxon>Pseudomonadota</taxon>
        <taxon>Gammaproteobacteria</taxon>
        <taxon>Cardiobacteriales</taxon>
        <taxon>Cardiobacteriaceae</taxon>
        <taxon>Cardiobacterium</taxon>
    </lineage>
</organism>
<dbReference type="STRING" id="797473.HMPREF9080_02898"/>
<dbReference type="SUPFAM" id="SSF47598">
    <property type="entry name" value="Ribbon-helix-helix"/>
    <property type="match status" value="1"/>
</dbReference>
<gene>
    <name evidence="2" type="ORF">HMPREF9080_02898</name>
</gene>
<reference evidence="2 3" key="1">
    <citation type="submission" date="2011-08" db="EMBL/GenBank/DDBJ databases">
        <authorList>
            <person name="Weinstock G."/>
            <person name="Sodergren E."/>
            <person name="Clifton S."/>
            <person name="Fulton L."/>
            <person name="Fulton B."/>
            <person name="Courtney L."/>
            <person name="Fronick C."/>
            <person name="Harrison M."/>
            <person name="Strong C."/>
            <person name="Farmer C."/>
            <person name="Delahaunty K."/>
            <person name="Markovic C."/>
            <person name="Hall O."/>
            <person name="Minx P."/>
            <person name="Tomlinson C."/>
            <person name="Mitreva M."/>
            <person name="Hou S."/>
            <person name="Chen J."/>
            <person name="Wollam A."/>
            <person name="Pepin K.H."/>
            <person name="Johnson M."/>
            <person name="Bhonagiri V."/>
            <person name="Zhang X."/>
            <person name="Suruliraj S."/>
            <person name="Warren W."/>
            <person name="Chinwalla A."/>
            <person name="Mardis E.R."/>
            <person name="Wilson R.K."/>
        </authorList>
    </citation>
    <scope>NUCLEOTIDE SEQUENCE [LARGE SCALE GENOMIC DNA]</scope>
    <source>
        <strain evidence="2 3">F0432</strain>
    </source>
</reference>
<dbReference type="EMBL" id="AGCM01000184">
    <property type="protein sequence ID" value="EHM50270.1"/>
    <property type="molecule type" value="Genomic_DNA"/>
</dbReference>
<dbReference type="AlphaFoldDB" id="G9ZJC9"/>